<keyword evidence="5" id="KW-0539">Nucleus</keyword>
<dbReference type="Proteomes" id="UP001187682">
    <property type="component" value="Unassembled WGS sequence"/>
</dbReference>
<dbReference type="PANTHER" id="PTHR47660">
    <property type="entry name" value="TRANSCRIPTION FACTOR WITH C2H2 AND ZN(2)-CYS(6) DNA BINDING DOMAIN (EUROFUNG)-RELATED-RELATED"/>
    <property type="match status" value="1"/>
</dbReference>
<evidence type="ECO:0000256" key="6">
    <source>
        <dbReference type="SAM" id="MobiDB-lite"/>
    </source>
</evidence>
<keyword evidence="8" id="KW-1185">Reference proteome</keyword>
<evidence type="ECO:0000256" key="4">
    <source>
        <dbReference type="ARBA" id="ARBA00023163"/>
    </source>
</evidence>
<dbReference type="EMBL" id="ONZQ02000010">
    <property type="protein sequence ID" value="SPO04615.1"/>
    <property type="molecule type" value="Genomic_DNA"/>
</dbReference>
<feature type="compositionally biased region" description="Basic and acidic residues" evidence="6">
    <location>
        <begin position="1"/>
        <end position="18"/>
    </location>
</feature>
<dbReference type="AlphaFoldDB" id="A0AAE8N4C7"/>
<accession>A0AAE8N4C7</accession>
<evidence type="ECO:0008006" key="9">
    <source>
        <dbReference type="Google" id="ProtNLM"/>
    </source>
</evidence>
<feature type="region of interest" description="Disordered" evidence="6">
    <location>
        <begin position="70"/>
        <end position="139"/>
    </location>
</feature>
<evidence type="ECO:0000313" key="8">
    <source>
        <dbReference type="Proteomes" id="UP001187682"/>
    </source>
</evidence>
<dbReference type="GO" id="GO:0046872">
    <property type="term" value="F:metal ion binding"/>
    <property type="evidence" value="ECO:0007669"/>
    <property type="project" value="UniProtKB-KW"/>
</dbReference>
<feature type="compositionally biased region" description="Polar residues" evidence="6">
    <location>
        <begin position="94"/>
        <end position="117"/>
    </location>
</feature>
<gene>
    <name evidence="7" type="ORF">DNG_07300</name>
</gene>
<evidence type="ECO:0000313" key="7">
    <source>
        <dbReference type="EMBL" id="SPO04615.1"/>
    </source>
</evidence>
<keyword evidence="1" id="KW-0479">Metal-binding</keyword>
<organism evidence="7 8">
    <name type="scientific">Cephalotrichum gorgonifer</name>
    <dbReference type="NCBI Taxonomy" id="2041049"/>
    <lineage>
        <taxon>Eukaryota</taxon>
        <taxon>Fungi</taxon>
        <taxon>Dikarya</taxon>
        <taxon>Ascomycota</taxon>
        <taxon>Pezizomycotina</taxon>
        <taxon>Sordariomycetes</taxon>
        <taxon>Hypocreomycetidae</taxon>
        <taxon>Microascales</taxon>
        <taxon>Microascaceae</taxon>
        <taxon>Cephalotrichum</taxon>
    </lineage>
</organism>
<evidence type="ECO:0000256" key="2">
    <source>
        <dbReference type="ARBA" id="ARBA00022833"/>
    </source>
</evidence>
<proteinExistence type="predicted"/>
<name>A0AAE8N4C7_9PEZI</name>
<evidence type="ECO:0000256" key="1">
    <source>
        <dbReference type="ARBA" id="ARBA00022723"/>
    </source>
</evidence>
<keyword evidence="4" id="KW-0804">Transcription</keyword>
<keyword evidence="3" id="KW-0805">Transcription regulation</keyword>
<feature type="region of interest" description="Disordered" evidence="6">
    <location>
        <begin position="1"/>
        <end position="30"/>
    </location>
</feature>
<dbReference type="PANTHER" id="PTHR47660:SF2">
    <property type="entry name" value="TRANSCRIPTION FACTOR WITH C2H2 AND ZN(2)-CYS(6) DNA BINDING DOMAIN (EUROFUNG)"/>
    <property type="match status" value="1"/>
</dbReference>
<evidence type="ECO:0000256" key="3">
    <source>
        <dbReference type="ARBA" id="ARBA00023015"/>
    </source>
</evidence>
<sequence length="564" mass="62631">MDDVHADANPDKDPECHAGQRRSINGEAGPETFSRADLDFLDLNFNVHDSAWLLGSNFDIAALNDTITTAISGWGNRNPGTSYSSDRPPDIGNNVAQLNSTQDASQPLSSVQQNWHTRISRGGPPPTSPDAPSSSDKGHVDEAYRTDLSYRLRPTIDEHVLPSADFLWDSYIRRDRREVLSLIQAATIGQTFGMLSGHPSDLILTESFHGTVIAWARQGGFLKARRSSELTQVDNHDSSLEGAWKAWARREESYRLAIGLHIHDAEFATTFHHEPLLRHTSADLPGCCSEKLFSAATAAQWQELLNNPPRTHNDTGCSHQSLNPPLPLLPPSESHMVAYAALSRILASIQEMRCFVLDAPSVQQFRDTLLTWYNDFSGILQRQPQEPTSLHILWHEAFLILYADFDLLERAIGRDGPMTQRRAEEDAKQWSVSSEARRSVLHALFILKHIDKLPNGAGVAIHVPKALFYSGIVIYNYITSATGVSLNTPVSHDDLDIPEFRVSEQTGAMDCTGSDVSSQAMFSHIDASILCYIVDLLRRVGHWGISRRYASILENLLDNLAWGG</sequence>
<protein>
    <recommendedName>
        <fullName evidence="9">Transcription factor domain-containing protein</fullName>
    </recommendedName>
</protein>
<reference evidence="7" key="1">
    <citation type="submission" date="2018-03" db="EMBL/GenBank/DDBJ databases">
        <authorList>
            <person name="Guldener U."/>
        </authorList>
    </citation>
    <scope>NUCLEOTIDE SEQUENCE</scope>
</reference>
<keyword evidence="2" id="KW-0862">Zinc</keyword>
<comment type="caution">
    <text evidence="7">The sequence shown here is derived from an EMBL/GenBank/DDBJ whole genome shotgun (WGS) entry which is preliminary data.</text>
</comment>
<evidence type="ECO:0000256" key="5">
    <source>
        <dbReference type="ARBA" id="ARBA00023242"/>
    </source>
</evidence>